<evidence type="ECO:0000256" key="1">
    <source>
        <dbReference type="ARBA" id="ARBA00004123"/>
    </source>
</evidence>
<keyword evidence="4" id="KW-0862">Zinc</keyword>
<proteinExistence type="predicted"/>
<dbReference type="SMART" id="SM00249">
    <property type="entry name" value="PHD"/>
    <property type="match status" value="1"/>
</dbReference>
<dbReference type="PANTHER" id="PTHR12420:SF4">
    <property type="entry name" value="PHD FINGER PROTEIN 11"/>
    <property type="match status" value="1"/>
</dbReference>
<reference evidence="7" key="1">
    <citation type="submission" date="2025-08" db="UniProtKB">
        <authorList>
            <consortium name="Ensembl"/>
        </authorList>
    </citation>
    <scope>IDENTIFICATION</scope>
</reference>
<comment type="subcellular location">
    <subcellularLocation>
        <location evidence="1">Nucleus</location>
    </subcellularLocation>
</comment>
<feature type="domain" description="PHD-type" evidence="6">
    <location>
        <begin position="6"/>
        <end position="127"/>
    </location>
</feature>
<dbReference type="GO" id="GO:0005634">
    <property type="term" value="C:nucleus"/>
    <property type="evidence" value="ECO:0007669"/>
    <property type="project" value="UniProtKB-SubCell"/>
</dbReference>
<dbReference type="PROSITE" id="PS51805">
    <property type="entry name" value="EPHD"/>
    <property type="match status" value="1"/>
</dbReference>
<evidence type="ECO:0000256" key="5">
    <source>
        <dbReference type="ARBA" id="ARBA00023242"/>
    </source>
</evidence>
<dbReference type="InterPro" id="IPR001965">
    <property type="entry name" value="Znf_PHD"/>
</dbReference>
<dbReference type="Pfam" id="PF13771">
    <property type="entry name" value="zf-HC5HC2H"/>
    <property type="match status" value="1"/>
</dbReference>
<dbReference type="InterPro" id="IPR051188">
    <property type="entry name" value="PHD-type_Zinc_Finger"/>
</dbReference>
<dbReference type="PANTHER" id="PTHR12420">
    <property type="entry name" value="PHD FINGER PROTEIN"/>
    <property type="match status" value="1"/>
</dbReference>
<sequence length="237" mass="26662">MDSDNNVKCVLCEMSEENKVTGALSSKEEVTAHQNCLLYSSGLFCRESPQLDDLFGFSVEDVLSERQRGRKLSCKKCNKKGATVGCENGRCQKSYHYPCAIQAGAHTVEDKENGQFGIYCLRCKKSKLGLCDDDSNSSNVSTHNPKKKLDFSDCHQKKVRKRSRIESDSDSDVTNCEEIFAPLEFDLDENANSAPKELVSIKCYFSHSKYMMNITIHIHTFIPFPFHCGPFLKQSNG</sequence>
<name>A0A8C6S7Y8_9GOBI</name>
<dbReference type="InterPro" id="IPR034732">
    <property type="entry name" value="EPHD"/>
</dbReference>
<keyword evidence="5" id="KW-0539">Nucleus</keyword>
<dbReference type="SUPFAM" id="SSF57903">
    <property type="entry name" value="FYVE/PHD zinc finger"/>
    <property type="match status" value="1"/>
</dbReference>
<dbReference type="Proteomes" id="UP000694523">
    <property type="component" value="Unplaced"/>
</dbReference>
<dbReference type="GO" id="GO:0008270">
    <property type="term" value="F:zinc ion binding"/>
    <property type="evidence" value="ECO:0007669"/>
    <property type="project" value="UniProtKB-KW"/>
</dbReference>
<protein>
    <recommendedName>
        <fullName evidence="6">PHD-type domain-containing protein</fullName>
    </recommendedName>
</protein>
<keyword evidence="8" id="KW-1185">Reference proteome</keyword>
<dbReference type="AlphaFoldDB" id="A0A8C6S7Y8"/>
<evidence type="ECO:0000313" key="8">
    <source>
        <dbReference type="Proteomes" id="UP000694523"/>
    </source>
</evidence>
<keyword evidence="3" id="KW-0863">Zinc-finger</keyword>
<evidence type="ECO:0000259" key="6">
    <source>
        <dbReference type="PROSITE" id="PS51805"/>
    </source>
</evidence>
<evidence type="ECO:0000256" key="4">
    <source>
        <dbReference type="ARBA" id="ARBA00022833"/>
    </source>
</evidence>
<dbReference type="Ensembl" id="ENSNMLT00000001989.1">
    <property type="protein sequence ID" value="ENSNMLP00000001717.1"/>
    <property type="gene ID" value="ENSNMLG00000001315.1"/>
</dbReference>
<evidence type="ECO:0000313" key="7">
    <source>
        <dbReference type="Ensembl" id="ENSNMLP00000001717.1"/>
    </source>
</evidence>
<evidence type="ECO:0000256" key="2">
    <source>
        <dbReference type="ARBA" id="ARBA00022723"/>
    </source>
</evidence>
<dbReference type="InterPro" id="IPR019786">
    <property type="entry name" value="Zinc_finger_PHD-type_CS"/>
</dbReference>
<keyword evidence="2" id="KW-0479">Metal-binding</keyword>
<reference evidence="7" key="2">
    <citation type="submission" date="2025-09" db="UniProtKB">
        <authorList>
            <consortium name="Ensembl"/>
        </authorList>
    </citation>
    <scope>IDENTIFICATION</scope>
</reference>
<accession>A0A8C6S7Y8</accession>
<evidence type="ECO:0000256" key="3">
    <source>
        <dbReference type="ARBA" id="ARBA00022771"/>
    </source>
</evidence>
<dbReference type="PROSITE" id="PS01359">
    <property type="entry name" value="ZF_PHD_1"/>
    <property type="match status" value="1"/>
</dbReference>
<dbReference type="InterPro" id="IPR013083">
    <property type="entry name" value="Znf_RING/FYVE/PHD"/>
</dbReference>
<dbReference type="InterPro" id="IPR011011">
    <property type="entry name" value="Znf_FYVE_PHD"/>
</dbReference>
<organism evidence="7 8">
    <name type="scientific">Neogobius melanostomus</name>
    <name type="common">round goby</name>
    <dbReference type="NCBI Taxonomy" id="47308"/>
    <lineage>
        <taxon>Eukaryota</taxon>
        <taxon>Metazoa</taxon>
        <taxon>Chordata</taxon>
        <taxon>Craniata</taxon>
        <taxon>Vertebrata</taxon>
        <taxon>Euteleostomi</taxon>
        <taxon>Actinopterygii</taxon>
        <taxon>Neopterygii</taxon>
        <taxon>Teleostei</taxon>
        <taxon>Neoteleostei</taxon>
        <taxon>Acanthomorphata</taxon>
        <taxon>Gobiaria</taxon>
        <taxon>Gobiiformes</taxon>
        <taxon>Gobioidei</taxon>
        <taxon>Gobiidae</taxon>
        <taxon>Benthophilinae</taxon>
        <taxon>Neogobiini</taxon>
        <taxon>Neogobius</taxon>
    </lineage>
</organism>
<dbReference type="Gene3D" id="3.30.40.10">
    <property type="entry name" value="Zinc/RING finger domain, C3HC4 (zinc finger)"/>
    <property type="match status" value="1"/>
</dbReference>